<protein>
    <submittedName>
        <fullName evidence="1">Uncharacterized protein</fullName>
    </submittedName>
</protein>
<evidence type="ECO:0000313" key="2">
    <source>
        <dbReference type="Proteomes" id="UP000008817"/>
    </source>
</evidence>
<sequence>MRDHICSRRFTGGTTVLLCQIPLDDREITIVTDAVRQWCEERKLDIDSIEGRRAITIAVDLIQTNPRHDQILAELSKQMAHQ</sequence>
<proteinExistence type="predicted"/>
<gene>
    <name evidence="1" type="ordered locus">RHECIAT_CH0002698</name>
</gene>
<dbReference type="eggNOG" id="COG0784">
    <property type="taxonomic scope" value="Bacteria"/>
</dbReference>
<reference evidence="1 2" key="1">
    <citation type="submission" date="2008-04" db="EMBL/GenBank/DDBJ databases">
        <title>Genome diversity and DNA divergence of Rhizobium etli.</title>
        <authorList>
            <person name="Gonzalez V."/>
            <person name="Acosta J.L."/>
            <person name="Santamaria R.I."/>
            <person name="Bustos P."/>
            <person name="Hernandez-Gonzalez I.L."/>
            <person name="Fernandez J.L."/>
            <person name="Diaz R."/>
            <person name="Flores M."/>
            <person name="Mora J."/>
            <person name="Palacios R."/>
            <person name="Davila G."/>
        </authorList>
    </citation>
    <scope>NUCLEOTIDE SEQUENCE [LARGE SCALE GENOMIC DNA]</scope>
    <source>
        <strain evidence="1 2">CIAT 652</strain>
    </source>
</reference>
<dbReference type="KEGG" id="rec:RHECIAT_CH0002698"/>
<accession>B3PRU0</accession>
<dbReference type="AlphaFoldDB" id="B3PRU0"/>
<dbReference type="Proteomes" id="UP000008817">
    <property type="component" value="Chromosome"/>
</dbReference>
<evidence type="ECO:0000313" key="1">
    <source>
        <dbReference type="EMBL" id="ACE91650.1"/>
    </source>
</evidence>
<name>B3PRU0_RHIE6</name>
<organism evidence="1 2">
    <name type="scientific">Rhizobium etli (strain CIAT 652)</name>
    <dbReference type="NCBI Taxonomy" id="491916"/>
    <lineage>
        <taxon>Bacteria</taxon>
        <taxon>Pseudomonadati</taxon>
        <taxon>Pseudomonadota</taxon>
        <taxon>Alphaproteobacteria</taxon>
        <taxon>Hyphomicrobiales</taxon>
        <taxon>Rhizobiaceae</taxon>
        <taxon>Rhizobium/Agrobacterium group</taxon>
        <taxon>Rhizobium</taxon>
    </lineage>
</organism>
<dbReference type="EMBL" id="CP001074">
    <property type="protein sequence ID" value="ACE91650.1"/>
    <property type="molecule type" value="Genomic_DNA"/>
</dbReference>
<dbReference type="HOGENOM" id="CLU_194593_0_0_5"/>